<accession>A0ACB9MQJ9</accession>
<reference evidence="2" key="1">
    <citation type="journal article" date="2023" name="Front. Plant Sci.">
        <title>Chromosomal-level genome assembly of Melastoma candidum provides insights into trichome evolution.</title>
        <authorList>
            <person name="Zhong Y."/>
            <person name="Wu W."/>
            <person name="Sun C."/>
            <person name="Zou P."/>
            <person name="Liu Y."/>
            <person name="Dai S."/>
            <person name="Zhou R."/>
        </authorList>
    </citation>
    <scope>NUCLEOTIDE SEQUENCE [LARGE SCALE GENOMIC DNA]</scope>
</reference>
<protein>
    <submittedName>
        <fullName evidence="1">Uncharacterized protein</fullName>
    </submittedName>
</protein>
<organism evidence="1 2">
    <name type="scientific">Melastoma candidum</name>
    <dbReference type="NCBI Taxonomy" id="119954"/>
    <lineage>
        <taxon>Eukaryota</taxon>
        <taxon>Viridiplantae</taxon>
        <taxon>Streptophyta</taxon>
        <taxon>Embryophyta</taxon>
        <taxon>Tracheophyta</taxon>
        <taxon>Spermatophyta</taxon>
        <taxon>Magnoliopsida</taxon>
        <taxon>eudicotyledons</taxon>
        <taxon>Gunneridae</taxon>
        <taxon>Pentapetalae</taxon>
        <taxon>rosids</taxon>
        <taxon>malvids</taxon>
        <taxon>Myrtales</taxon>
        <taxon>Melastomataceae</taxon>
        <taxon>Melastomatoideae</taxon>
        <taxon>Melastomateae</taxon>
        <taxon>Melastoma</taxon>
    </lineage>
</organism>
<proteinExistence type="predicted"/>
<sequence>MPVRLRMTSPVVVTVVTAIASLSLAASPKITFNAFLFLSFLLVFAVMGWNYSSERSGKFGQLPPGPKPWPVVGCLPEMLANKPVFRWMHRLMKEMETEIACFRFGSTHVITVSSPIIAAEFLKKQDAVFASRQESMAARTFSGGYKSAVLVPYGDQWKKMKRVLTTEVLTQARLAWLQDKRVEEADNMVRYVLAQCVASRDINIRSLARHYGGNVMRRMMFNKRNFRKGTPDGGPGIEEEQHINALFTGLAYLFSYCISDYFPCLEGLDLDGQEKIVKKASRTMKKYQDPVIDQRIREWRQLGDGDRKELRDLLDVLINLKDSKGLPLLTSDEIKAQTTEVMMAGAVEEVDRVVGKDRLVQESDVPHLNYIKACLREAFRLHPVAPFNVPHVAMYDTTVAGYFIPKGSQLLISRIGLGQHPKFWDEPLNYNPERHLGNGCVELSLSEPDLRFISFSTGRRGCPGVSLGTPMTVVLFARLVHGFSWEKSPPDSEINLSESENDLTMKTPLTLRGKPRLPSHVYPSF</sequence>
<comment type="caution">
    <text evidence="1">The sequence shown here is derived from an EMBL/GenBank/DDBJ whole genome shotgun (WGS) entry which is preliminary data.</text>
</comment>
<name>A0ACB9MQJ9_9MYRT</name>
<keyword evidence="2" id="KW-1185">Reference proteome</keyword>
<evidence type="ECO:0000313" key="2">
    <source>
        <dbReference type="Proteomes" id="UP001057402"/>
    </source>
</evidence>
<dbReference type="EMBL" id="CM042888">
    <property type="protein sequence ID" value="KAI4325968.1"/>
    <property type="molecule type" value="Genomic_DNA"/>
</dbReference>
<evidence type="ECO:0000313" key="1">
    <source>
        <dbReference type="EMBL" id="KAI4325968.1"/>
    </source>
</evidence>
<gene>
    <name evidence="1" type="ORF">MLD38_031326</name>
</gene>
<dbReference type="Proteomes" id="UP001057402">
    <property type="component" value="Chromosome 9"/>
</dbReference>